<name>A0A026W7W2_OOCBI</name>
<proteinExistence type="predicted"/>
<protein>
    <submittedName>
        <fullName evidence="1">Uncharacterized protein</fullName>
    </submittedName>
</protein>
<reference evidence="1 2" key="1">
    <citation type="journal article" date="2014" name="Curr. Biol.">
        <title>The genome of the clonal raider ant Cerapachys biroi.</title>
        <authorList>
            <person name="Oxley P.R."/>
            <person name="Ji L."/>
            <person name="Fetter-Pruneda I."/>
            <person name="McKenzie S.K."/>
            <person name="Li C."/>
            <person name="Hu H."/>
            <person name="Zhang G."/>
            <person name="Kronauer D.J."/>
        </authorList>
    </citation>
    <scope>NUCLEOTIDE SEQUENCE [LARGE SCALE GENOMIC DNA]</scope>
</reference>
<gene>
    <name evidence="1" type="ORF">X777_09487</name>
</gene>
<evidence type="ECO:0000313" key="1">
    <source>
        <dbReference type="EMBL" id="EZA51731.1"/>
    </source>
</evidence>
<accession>A0A026W7W2</accession>
<sequence length="69" mass="8361">MRPPDFSYLQRFTKLGWLLKYVHSNSEFELRADKCEKCNDFRVTTCFLAIFSVKYFQSHIDRTLFNEDL</sequence>
<organism evidence="1 2">
    <name type="scientific">Ooceraea biroi</name>
    <name type="common">Clonal raider ant</name>
    <name type="synonym">Cerapachys biroi</name>
    <dbReference type="NCBI Taxonomy" id="2015173"/>
    <lineage>
        <taxon>Eukaryota</taxon>
        <taxon>Metazoa</taxon>
        <taxon>Ecdysozoa</taxon>
        <taxon>Arthropoda</taxon>
        <taxon>Hexapoda</taxon>
        <taxon>Insecta</taxon>
        <taxon>Pterygota</taxon>
        <taxon>Neoptera</taxon>
        <taxon>Endopterygota</taxon>
        <taxon>Hymenoptera</taxon>
        <taxon>Apocrita</taxon>
        <taxon>Aculeata</taxon>
        <taxon>Formicoidea</taxon>
        <taxon>Formicidae</taxon>
        <taxon>Dorylinae</taxon>
        <taxon>Ooceraea</taxon>
    </lineage>
</organism>
<evidence type="ECO:0000313" key="2">
    <source>
        <dbReference type="Proteomes" id="UP000053097"/>
    </source>
</evidence>
<dbReference type="EMBL" id="KK107372">
    <property type="protein sequence ID" value="EZA51731.1"/>
    <property type="molecule type" value="Genomic_DNA"/>
</dbReference>
<keyword evidence="2" id="KW-1185">Reference proteome</keyword>
<dbReference type="Proteomes" id="UP000053097">
    <property type="component" value="Unassembled WGS sequence"/>
</dbReference>
<dbReference type="AlphaFoldDB" id="A0A026W7W2"/>